<keyword evidence="3" id="KW-0206">Cytoskeleton</keyword>
<organism evidence="9 10">
    <name type="scientific">Schistosoma mattheei</name>
    <dbReference type="NCBI Taxonomy" id="31246"/>
    <lineage>
        <taxon>Eukaryota</taxon>
        <taxon>Metazoa</taxon>
        <taxon>Spiralia</taxon>
        <taxon>Lophotrochozoa</taxon>
        <taxon>Platyhelminthes</taxon>
        <taxon>Trematoda</taxon>
        <taxon>Digenea</taxon>
        <taxon>Strigeidida</taxon>
        <taxon>Schistosomatoidea</taxon>
        <taxon>Schistosomatidae</taxon>
        <taxon>Schistosoma</taxon>
    </lineage>
</organism>
<evidence type="ECO:0000256" key="4">
    <source>
        <dbReference type="ARBA" id="ARBA00023273"/>
    </source>
</evidence>
<evidence type="ECO:0000313" key="10">
    <source>
        <dbReference type="WBParaSite" id="SMTH1_91300.1"/>
    </source>
</evidence>
<comment type="subcellular location">
    <subcellularLocation>
        <location evidence="1">Cytoplasm</location>
        <location evidence="1">Cytoskeleton</location>
        <location evidence="1">Cilium axoneme</location>
    </subcellularLocation>
</comment>
<dbReference type="Proteomes" id="UP000050791">
    <property type="component" value="Unassembled WGS sequence"/>
</dbReference>
<name>A0AA85BYW3_9TREM</name>
<comment type="similarity">
    <text evidence="5">Belongs to the CFAP91 family.</text>
</comment>
<evidence type="ECO:0000256" key="3">
    <source>
        <dbReference type="ARBA" id="ARBA00023212"/>
    </source>
</evidence>
<keyword evidence="4" id="KW-0966">Cell projection</keyword>
<dbReference type="Pfam" id="PF14738">
    <property type="entry name" value="CFAP91"/>
    <property type="match status" value="1"/>
</dbReference>
<evidence type="ECO:0000259" key="8">
    <source>
        <dbReference type="Pfam" id="PF14738"/>
    </source>
</evidence>
<sequence>MIESAVIPVKWKMLLPNERMTIKERKHDYIYDPLYSLSSAADHERVATKDHLDVSKMQKLFSFQNLFSEVPIYRPYIWRLNPSDPVPMFVSRYFHPVDVCKKLIQINQLKKNKDPMIGHVFEGMDRSKYFTHHTLSLCPYPSGNPKSMDITLDSLVGNQNITQIDLRPKPPVYVSRYVQTMYRDSEAQTDPYSPLYVVNTGENLETLKLTSLSYGYGLPVGLFDVERIERARQRREIEANLPPYKDIANNLVQIAKRRKILEGLENREWYFREREVEAMQEVRLNVIVQLLRRREQRKQEVISRRLDQKWSESCAQNETKCRAIKYRYIGELRKLLKLRLAAKEYKFKRDMIMDYAKPSSQVFAPLTRLGVFPDRSSERYVVKNIYSSRYEGLLTLEASLPRFAFQPRIRLQQPKLNTKDGFLKRKYRHQKELAELHDYLQKSSVSERNTALRKPRFLQKIEKPMPRPITSNYITIKSEESERQEVAVIMLQQLIRGRAIQTQMYEGKRKRSELIAESRSTHALLEDEQAQKKREKLTILTKQEDFSHLLHQERLVEDILGQFECDSLANMLDFLSKELDRLIEERRIHALVLIAERQRRIREAEECGTRQKEERRRREQDEIFKQLVKVHEDTVDSYLINIAGLAVNSAADYLAKEEISTLAQKIEQANLYELNRGELETNELAAELIHNFLIPFVNKSSHGLHEERRKRKYLNGAHREIWGPSHDAAGNVSDSTGLQLKHHDTTTSTPNVWW</sequence>
<dbReference type="InterPro" id="IPR026720">
    <property type="entry name" value="CFAP91"/>
</dbReference>
<keyword evidence="2" id="KW-0963">Cytoplasm</keyword>
<feature type="region of interest" description="Disordered" evidence="7">
    <location>
        <begin position="725"/>
        <end position="754"/>
    </location>
</feature>
<dbReference type="AlphaFoldDB" id="A0AA85BYW3"/>
<protein>
    <recommendedName>
        <fullName evidence="6">Cilia- and flagella-associated protein 91</fullName>
    </recommendedName>
</protein>
<dbReference type="InterPro" id="IPR032840">
    <property type="entry name" value="CFAP91_dom"/>
</dbReference>
<evidence type="ECO:0000256" key="7">
    <source>
        <dbReference type="SAM" id="MobiDB-lite"/>
    </source>
</evidence>
<reference evidence="10" key="1">
    <citation type="submission" date="2023-11" db="UniProtKB">
        <authorList>
            <consortium name="WormBaseParasite"/>
        </authorList>
    </citation>
    <scope>IDENTIFICATION</scope>
</reference>
<dbReference type="PANTHER" id="PTHR22455">
    <property type="entry name" value="CILIA- AND FLAGELLA-ASSOCIATED PROTEIN 91"/>
    <property type="match status" value="1"/>
</dbReference>
<feature type="domain" description="CFAP91" evidence="8">
    <location>
        <begin position="178"/>
        <end position="334"/>
    </location>
</feature>
<accession>A0AA85BYW3</accession>
<evidence type="ECO:0000256" key="5">
    <source>
        <dbReference type="ARBA" id="ARBA00029468"/>
    </source>
</evidence>
<evidence type="ECO:0000256" key="2">
    <source>
        <dbReference type="ARBA" id="ARBA00022490"/>
    </source>
</evidence>
<evidence type="ECO:0000313" key="9">
    <source>
        <dbReference type="Proteomes" id="UP000050791"/>
    </source>
</evidence>
<evidence type="ECO:0000256" key="6">
    <source>
        <dbReference type="ARBA" id="ARBA00029555"/>
    </source>
</evidence>
<dbReference type="WBParaSite" id="SMTH1_91300.1">
    <property type="protein sequence ID" value="SMTH1_91300.1"/>
    <property type="gene ID" value="SMTH1_91300"/>
</dbReference>
<proteinExistence type="inferred from homology"/>
<dbReference type="PANTHER" id="PTHR22455:SF10">
    <property type="entry name" value="CILIA- AND FLAGELLA-ASSOCIATED PROTEIN 91"/>
    <property type="match status" value="1"/>
</dbReference>
<dbReference type="GO" id="GO:0005930">
    <property type="term" value="C:axoneme"/>
    <property type="evidence" value="ECO:0007669"/>
    <property type="project" value="UniProtKB-SubCell"/>
</dbReference>
<evidence type="ECO:0000256" key="1">
    <source>
        <dbReference type="ARBA" id="ARBA00004430"/>
    </source>
</evidence>